<evidence type="ECO:0000313" key="3">
    <source>
        <dbReference type="Proteomes" id="UP000188298"/>
    </source>
</evidence>
<dbReference type="Proteomes" id="UP000188298">
    <property type="component" value="Chromosome"/>
</dbReference>
<accession>A0A1Q2LFK5</accession>
<sequence>MIYIFLLMSISTILSYLILKFIYRIIFKSQKKISKFLVFLGSIILIIFYYTPYSFYLEPSFWQFRKMCKLNELPNDEYKYNKILGYFDLSLDTLDWEELNKEAQIAHSSPIVIDYRRKVINYSSSAPKNKGRLGYNYVFLYPHSKKKFSQQNLSIIGILATWQTRRYFLGGNEGSGFYWSEETLTCVDVNAEMQYLRNNNEQ</sequence>
<proteinExistence type="predicted"/>
<evidence type="ECO:0000313" key="2">
    <source>
        <dbReference type="EMBL" id="AQQ59200.1"/>
    </source>
</evidence>
<dbReference type="EMBL" id="CP019645">
    <property type="protein sequence ID" value="AQQ59200.1"/>
    <property type="molecule type" value="Genomic_DNA"/>
</dbReference>
<feature type="transmembrane region" description="Helical" evidence="1">
    <location>
        <begin position="35"/>
        <end position="56"/>
    </location>
</feature>
<keyword evidence="1" id="KW-1133">Transmembrane helix</keyword>
<keyword evidence="1" id="KW-0472">Membrane</keyword>
<keyword evidence="1" id="KW-0812">Transmembrane</keyword>
<evidence type="ECO:0000256" key="1">
    <source>
        <dbReference type="SAM" id="Phobius"/>
    </source>
</evidence>
<reference evidence="2 3" key="1">
    <citation type="submission" date="2017-02" db="EMBL/GenBank/DDBJ databases">
        <title>Whole genome sequencing of Helicobacter bilis strain AAQJH.</title>
        <authorList>
            <person name="Conlan S."/>
            <person name="Thomas P.J."/>
            <person name="Mullikin J."/>
            <person name="Palmore T.N."/>
            <person name="Frank K.M."/>
            <person name="Segre J.A."/>
        </authorList>
    </citation>
    <scope>NUCLEOTIDE SEQUENCE [LARGE SCALE GENOMIC DNA]</scope>
    <source>
        <strain evidence="2 3">AAQJH</strain>
    </source>
</reference>
<dbReference type="KEGG" id="hbl:XJ32_02735"/>
<dbReference type="AlphaFoldDB" id="A0A1Q2LFK5"/>
<dbReference type="RefSeq" id="WP_077388281.1">
    <property type="nucleotide sequence ID" value="NZ_CP019645.1"/>
</dbReference>
<protein>
    <submittedName>
        <fullName evidence="2">Uncharacterized protein</fullName>
    </submittedName>
</protein>
<gene>
    <name evidence="2" type="ORF">XJ32_02735</name>
</gene>
<name>A0A1Q2LFK5_9HELI</name>
<feature type="transmembrane region" description="Helical" evidence="1">
    <location>
        <begin position="6"/>
        <end position="23"/>
    </location>
</feature>
<organism evidence="2 3">
    <name type="scientific">Helicobacter bilis</name>
    <dbReference type="NCBI Taxonomy" id="37372"/>
    <lineage>
        <taxon>Bacteria</taxon>
        <taxon>Pseudomonadati</taxon>
        <taxon>Campylobacterota</taxon>
        <taxon>Epsilonproteobacteria</taxon>
        <taxon>Campylobacterales</taxon>
        <taxon>Helicobacteraceae</taxon>
        <taxon>Helicobacter</taxon>
    </lineage>
</organism>